<evidence type="ECO:0000313" key="2">
    <source>
        <dbReference type="Proteomes" id="UP000031843"/>
    </source>
</evidence>
<dbReference type="EMBL" id="CP010537">
    <property type="protein sequence ID" value="AJG23468.1"/>
    <property type="molecule type" value="Genomic_DNA"/>
</dbReference>
<gene>
    <name evidence="1" type="ORF">RR42_s1880</name>
</gene>
<protein>
    <submittedName>
        <fullName evidence="1">Uncharacterized protein</fullName>
    </submittedName>
</protein>
<dbReference type="Proteomes" id="UP000031843">
    <property type="component" value="Chromosome secondary"/>
</dbReference>
<dbReference type="AlphaFoldDB" id="A0A0C4YK71"/>
<organism evidence="1 2">
    <name type="scientific">Cupriavidus basilensis</name>
    <dbReference type="NCBI Taxonomy" id="68895"/>
    <lineage>
        <taxon>Bacteria</taxon>
        <taxon>Pseudomonadati</taxon>
        <taxon>Pseudomonadota</taxon>
        <taxon>Betaproteobacteria</taxon>
        <taxon>Burkholderiales</taxon>
        <taxon>Burkholderiaceae</taxon>
        <taxon>Cupriavidus</taxon>
    </lineage>
</organism>
<evidence type="ECO:0000313" key="1">
    <source>
        <dbReference type="EMBL" id="AJG23468.1"/>
    </source>
</evidence>
<dbReference type="KEGG" id="cbw:RR42_s1880"/>
<accession>A0A0C4YK71</accession>
<proteinExistence type="predicted"/>
<reference evidence="1 2" key="1">
    <citation type="journal article" date="2015" name="Genome Announc.">
        <title>Complete Genome Sequence of Cupriavidus basilensis 4G11, Isolated from the Oak Ridge Field Research Center Site.</title>
        <authorList>
            <person name="Ray J."/>
            <person name="Waters R.J."/>
            <person name="Skerker J.M."/>
            <person name="Kuehl J.V."/>
            <person name="Price M.N."/>
            <person name="Huang J."/>
            <person name="Chakraborty R."/>
            <person name="Arkin A.P."/>
            <person name="Deutschbauer A."/>
        </authorList>
    </citation>
    <scope>NUCLEOTIDE SEQUENCE [LARGE SCALE GENOMIC DNA]</scope>
    <source>
        <strain evidence="1">4G11</strain>
    </source>
</reference>
<sequence length="48" mass="5556">MHGGSHCFKAHFALTREPGYRLPDGMFHVIHLRHGTQQSLYLKLHDSQ</sequence>
<name>A0A0C4YK71_9BURK</name>
<keyword evidence="2" id="KW-1185">Reference proteome</keyword>